<dbReference type="SUPFAM" id="SSF48403">
    <property type="entry name" value="Ankyrin repeat"/>
    <property type="match status" value="1"/>
</dbReference>
<dbReference type="RefSeq" id="WP_054405992.1">
    <property type="nucleotide sequence ID" value="NZ_FOYA01000004.1"/>
</dbReference>
<dbReference type="PANTHER" id="PTHR22677:SF4">
    <property type="entry name" value="USHER SYNDROME TYPE-1G PROTEIN-LIKE PROTEIN"/>
    <property type="match status" value="1"/>
</dbReference>
<keyword evidence="2" id="KW-0732">Signal</keyword>
<evidence type="ECO:0000313" key="4">
    <source>
        <dbReference type="Proteomes" id="UP000037755"/>
    </source>
</evidence>
<dbReference type="InterPro" id="IPR039323">
    <property type="entry name" value="ANKRD_45/46/60"/>
</dbReference>
<dbReference type="AlphaFoldDB" id="A0A0M9VGX0"/>
<keyword evidence="4" id="KW-1185">Reference proteome</keyword>
<evidence type="ECO:0000256" key="2">
    <source>
        <dbReference type="SAM" id="SignalP"/>
    </source>
</evidence>
<dbReference type="PANTHER" id="PTHR22677">
    <property type="entry name" value="ANKYRIN REPEAT DOMAIN-CONTAINING PROTEIN 60"/>
    <property type="match status" value="1"/>
</dbReference>
<comment type="caution">
    <text evidence="3">The sequence shown here is derived from an EMBL/GenBank/DDBJ whole genome shotgun (WGS) entry which is preliminary data.</text>
</comment>
<dbReference type="PROSITE" id="PS50297">
    <property type="entry name" value="ANK_REP_REGION"/>
    <property type="match status" value="2"/>
</dbReference>
<dbReference type="PROSITE" id="PS50088">
    <property type="entry name" value="ANK_REPEAT"/>
    <property type="match status" value="2"/>
</dbReference>
<dbReference type="EMBL" id="LIYD01000005">
    <property type="protein sequence ID" value="KOS04939.1"/>
    <property type="molecule type" value="Genomic_DNA"/>
</dbReference>
<dbReference type="OrthoDB" id="1374157at2"/>
<feature type="signal peptide" evidence="2">
    <location>
        <begin position="1"/>
        <end position="23"/>
    </location>
</feature>
<feature type="repeat" description="ANK" evidence="1">
    <location>
        <begin position="38"/>
        <end position="70"/>
    </location>
</feature>
<evidence type="ECO:0000313" key="3">
    <source>
        <dbReference type="EMBL" id="KOS04939.1"/>
    </source>
</evidence>
<dbReference type="STRING" id="1202724.AM493_01970"/>
<dbReference type="InterPro" id="IPR002110">
    <property type="entry name" value="Ankyrin_rpt"/>
</dbReference>
<dbReference type="PATRIC" id="fig|1202724.3.peg.402"/>
<sequence length="129" mass="13859">MKKAIIYLGLALLAFSNVTMASANTTAVPEFGLVKEYGNNTPLAIAIMKGDTETVKKFIEYGADVNEKSNGMTPLMVAARYNRVDIIKLLLDKGANLKAADEKGLTALKHAQISKASDAEELIKQALDS</sequence>
<dbReference type="Gene3D" id="1.25.40.20">
    <property type="entry name" value="Ankyrin repeat-containing domain"/>
    <property type="match status" value="1"/>
</dbReference>
<dbReference type="Proteomes" id="UP000037755">
    <property type="component" value="Unassembled WGS sequence"/>
</dbReference>
<proteinExistence type="predicted"/>
<feature type="repeat" description="ANK" evidence="1">
    <location>
        <begin position="70"/>
        <end position="102"/>
    </location>
</feature>
<dbReference type="InterPro" id="IPR036770">
    <property type="entry name" value="Ankyrin_rpt-contain_sf"/>
</dbReference>
<reference evidence="3 4" key="1">
    <citation type="submission" date="2015-08" db="EMBL/GenBank/DDBJ databases">
        <title>Whole genome sequence of Flavobacterium akiainvivens IK-1T, from decaying Wikstroemia oahuensis, an endemic Hawaiian shrub.</title>
        <authorList>
            <person name="Wan X."/>
            <person name="Hou S."/>
            <person name="Saito J."/>
            <person name="Donachie S."/>
        </authorList>
    </citation>
    <scope>NUCLEOTIDE SEQUENCE [LARGE SCALE GENOMIC DNA]</scope>
    <source>
        <strain evidence="3 4">IK-1</strain>
    </source>
</reference>
<gene>
    <name evidence="3" type="ORF">AM493_01970</name>
</gene>
<dbReference type="Pfam" id="PF12796">
    <property type="entry name" value="Ank_2"/>
    <property type="match status" value="1"/>
</dbReference>
<protein>
    <submittedName>
        <fullName evidence="3">Ankyrin</fullName>
    </submittedName>
</protein>
<accession>A0A0M9VGX0</accession>
<dbReference type="SMART" id="SM00248">
    <property type="entry name" value="ANK"/>
    <property type="match status" value="2"/>
</dbReference>
<organism evidence="3 4">
    <name type="scientific">Flavobacterium akiainvivens</name>
    <dbReference type="NCBI Taxonomy" id="1202724"/>
    <lineage>
        <taxon>Bacteria</taxon>
        <taxon>Pseudomonadati</taxon>
        <taxon>Bacteroidota</taxon>
        <taxon>Flavobacteriia</taxon>
        <taxon>Flavobacteriales</taxon>
        <taxon>Flavobacteriaceae</taxon>
        <taxon>Flavobacterium</taxon>
    </lineage>
</organism>
<name>A0A0M9VGX0_9FLAO</name>
<evidence type="ECO:0000256" key="1">
    <source>
        <dbReference type="PROSITE-ProRule" id="PRU00023"/>
    </source>
</evidence>
<feature type="chain" id="PRO_5005838924" evidence="2">
    <location>
        <begin position="24"/>
        <end position="129"/>
    </location>
</feature>
<keyword evidence="1" id="KW-0040">ANK repeat</keyword>